<dbReference type="SUPFAM" id="SSF56112">
    <property type="entry name" value="Protein kinase-like (PK-like)"/>
    <property type="match status" value="1"/>
</dbReference>
<gene>
    <name evidence="2" type="ORF">IGS67_04535</name>
</gene>
<organism evidence="2 3">
    <name type="scientific">Flavimobilis rhizosphaerae</name>
    <dbReference type="NCBI Taxonomy" id="2775421"/>
    <lineage>
        <taxon>Bacteria</taxon>
        <taxon>Bacillati</taxon>
        <taxon>Actinomycetota</taxon>
        <taxon>Actinomycetes</taxon>
        <taxon>Micrococcales</taxon>
        <taxon>Jonesiaceae</taxon>
        <taxon>Flavimobilis</taxon>
    </lineage>
</organism>
<dbReference type="EMBL" id="JACZDF010000002">
    <property type="protein sequence ID" value="MBD9698762.1"/>
    <property type="molecule type" value="Genomic_DNA"/>
</dbReference>
<keyword evidence="3" id="KW-1185">Reference proteome</keyword>
<evidence type="ECO:0000313" key="2">
    <source>
        <dbReference type="EMBL" id="MBD9698762.1"/>
    </source>
</evidence>
<dbReference type="RefSeq" id="WP_192278329.1">
    <property type="nucleotide sequence ID" value="NZ_JACZDF010000002.1"/>
</dbReference>
<feature type="domain" description="Aminoglycoside phosphotransferase" evidence="1">
    <location>
        <begin position="220"/>
        <end position="339"/>
    </location>
</feature>
<dbReference type="Gene3D" id="3.90.1200.10">
    <property type="match status" value="1"/>
</dbReference>
<dbReference type="InterPro" id="IPR011009">
    <property type="entry name" value="Kinase-like_dom_sf"/>
</dbReference>
<evidence type="ECO:0000259" key="1">
    <source>
        <dbReference type="Pfam" id="PF01636"/>
    </source>
</evidence>
<accession>A0ABR9DNR4</accession>
<name>A0ABR9DNR4_9MICO</name>
<comment type="caution">
    <text evidence="2">The sequence shown here is derived from an EMBL/GenBank/DDBJ whole genome shotgun (WGS) entry which is preliminary data.</text>
</comment>
<dbReference type="InterPro" id="IPR002575">
    <property type="entry name" value="Aminoglycoside_PTrfase"/>
</dbReference>
<sequence>MMPSSSVPSRPTARDARALRETQDIAWLTGPEALDAVGAFVAAAGGSLVSAEVHEVHHRPGAGVTVGYDVRVQVSGDGEPRPDYVLLTTGSVDDADPAGLAHVMRLANGDRVVHAWRHPDDPLLPGLVAASDVTSAAARTGLDGDPGAAVLELIGYRPMRRAVLSLTTNRRRVFLKVVRRDQLEGLLVRNRCAEPAGAPPVQDVWPEAVLVFPQAQGEPLPELLARDGAAGVDPRDLLACLDAIAPEAMDLPLRRPWAERSRHYADAACNVLPEHAERIMALQHGVASEIERFGQGPLVPTHGDFHAANILMTGVAITALLDVDTIGPGQRVDDLACLVGHLTVLPCLAPQTYVHVPTTVARWLSVFDRAVHPGSLRARAAGVVLSLLASMPANHRDDAARRDAVGRLEAAEALLADAARF</sequence>
<protein>
    <submittedName>
        <fullName evidence="2">Phosphotransferase</fullName>
    </submittedName>
</protein>
<dbReference type="Pfam" id="PF01636">
    <property type="entry name" value="APH"/>
    <property type="match status" value="1"/>
</dbReference>
<dbReference type="Proteomes" id="UP000642107">
    <property type="component" value="Unassembled WGS sequence"/>
</dbReference>
<evidence type="ECO:0000313" key="3">
    <source>
        <dbReference type="Proteomes" id="UP000642107"/>
    </source>
</evidence>
<reference evidence="2 3" key="1">
    <citation type="submission" date="2020-09" db="EMBL/GenBank/DDBJ databases">
        <title>Flavimobilis rhizosphaerae sp. nov., isolated from rhizosphere soil of Spartina alterniflora.</title>
        <authorList>
            <person name="Hanqin C."/>
        </authorList>
    </citation>
    <scope>NUCLEOTIDE SEQUENCE [LARGE SCALE GENOMIC DNA]</scope>
    <source>
        <strain evidence="2 3">GY 10621</strain>
    </source>
</reference>
<proteinExistence type="predicted"/>